<dbReference type="GeneID" id="111251605"/>
<dbReference type="CDD" id="cd09631">
    <property type="entry name" value="DOMON_DOH"/>
    <property type="match status" value="1"/>
</dbReference>
<dbReference type="PROSITE" id="PS51549">
    <property type="entry name" value="DM13"/>
    <property type="match status" value="2"/>
</dbReference>
<evidence type="ECO:0008006" key="6">
    <source>
        <dbReference type="Google" id="ProtNLM"/>
    </source>
</evidence>
<evidence type="ECO:0000259" key="3">
    <source>
        <dbReference type="PROSITE" id="PS51549"/>
    </source>
</evidence>
<evidence type="ECO:0000313" key="5">
    <source>
        <dbReference type="Proteomes" id="UP000594260"/>
    </source>
</evidence>
<dbReference type="InterPro" id="IPR019545">
    <property type="entry name" value="DM13_domain"/>
</dbReference>
<dbReference type="RefSeq" id="XP_022664048.1">
    <property type="nucleotide sequence ID" value="XM_022808313.1"/>
</dbReference>
<dbReference type="InterPro" id="IPR045266">
    <property type="entry name" value="DOH_DOMON"/>
</dbReference>
<dbReference type="PANTHER" id="PTHR24036">
    <property type="entry name" value="SKELETOR-RELATED"/>
    <property type="match status" value="1"/>
</dbReference>
<dbReference type="Pfam" id="PF25489">
    <property type="entry name" value="At5g54830"/>
    <property type="match status" value="1"/>
</dbReference>
<dbReference type="PROSITE" id="PS50836">
    <property type="entry name" value="DOMON"/>
    <property type="match status" value="1"/>
</dbReference>
<dbReference type="KEGG" id="vde:111251605"/>
<dbReference type="InterPro" id="IPR052126">
    <property type="entry name" value="Spindle_Org/Thrombomodulin"/>
</dbReference>
<dbReference type="InterPro" id="IPR005018">
    <property type="entry name" value="DOMON_domain"/>
</dbReference>
<dbReference type="FunCoup" id="A0A7M7KAM4">
    <property type="interactions" value="6"/>
</dbReference>
<protein>
    <recommendedName>
        <fullName evidence="6">Protein Skeletor</fullName>
    </recommendedName>
</protein>
<dbReference type="Pfam" id="PF10517">
    <property type="entry name" value="DM13"/>
    <property type="match status" value="2"/>
</dbReference>
<dbReference type="InParanoid" id="A0A7M7KAM4"/>
<sequence length="704" mass="78632">MRLPGRDTELTFRWLSLSENNRHLRSRTDAVASPPTKTLRCFLVFATAAVVLGIQLDIAKAQSGSEQHQGLYIGRINTYSHQVSGSVYAVDEYTLLIRNFFYDGLGQDAFFWAGSSIRPSNVGFIVPDEEGKTNVLEPYTDKDIYIRLPDKRKITSIKWLAIWNLRDNENYGDIFLPEGFEPPAPRKLSELTRQGAGVRSSTVIVMDTKTLFIPRFHFNGENNDTYFWVGQGAQPSSAGFKIPDEQGYLNPIRAYRGESVTLVLPGKTTVFDIDWFSIWNANLSINYGSVQIPHGDDIPPSTLQTYKHESRLQNCEQLHAKLQLRWEIQGSSITFELTGPIADDDYFALGPSGDDNSTHTQMLNADVAVAFVDGPYGQVIDYKIGGLFPCSKVLSSRQGVCPDTSLGGVNSYQILTFSKNDGLTTIIYRRGILPLDDASDRVYDISRPMPIVWAIGRLNHKKEPLFHHLYPRGDVFVHFGSKTKVDSCTDFIKGWPLGQQRGSDAQSIQSWGPFKIVGNTVTQFIARIGPSGGTKGYSGITGLPSPGVSWYINGLLAPALYLKRGRTYTFKVEGGDNPHNGRYYHPFYITDSQYGGFAQLSSVEQKDAKIYAGVTFNRQGKPQANTVGRLCAWLYNSTEPRQTDSFPTFPKFRAQLKLDCDDRATATLQWTPNASTPDMVYYQSYSTGNMGWKIFLLDEFSAGS</sequence>
<dbReference type="CTD" id="47137"/>
<name>A0A7M7KAM4_VARDE</name>
<dbReference type="SMART" id="SM00686">
    <property type="entry name" value="DM13"/>
    <property type="match status" value="2"/>
</dbReference>
<accession>A0A7M7KAM4</accession>
<dbReference type="PANTHER" id="PTHR24036:SF16">
    <property type="entry name" value="KNICKKOPF"/>
    <property type="match status" value="1"/>
</dbReference>
<keyword evidence="5" id="KW-1185">Reference proteome</keyword>
<dbReference type="SMART" id="SM00664">
    <property type="entry name" value="DoH"/>
    <property type="match status" value="1"/>
</dbReference>
<feature type="domain" description="DM13" evidence="3">
    <location>
        <begin position="70"/>
        <end position="177"/>
    </location>
</feature>
<dbReference type="EnsemblMetazoa" id="XM_022808313">
    <property type="protein sequence ID" value="XP_022664048"/>
    <property type="gene ID" value="LOC111251605"/>
</dbReference>
<proteinExistence type="predicted"/>
<evidence type="ECO:0000259" key="2">
    <source>
        <dbReference type="PROSITE" id="PS50836"/>
    </source>
</evidence>
<feature type="domain" description="DOMON" evidence="2">
    <location>
        <begin position="320"/>
        <end position="456"/>
    </location>
</feature>
<evidence type="ECO:0000313" key="4">
    <source>
        <dbReference type="EnsemblMetazoa" id="XP_022664048"/>
    </source>
</evidence>
<organism evidence="4 5">
    <name type="scientific">Varroa destructor</name>
    <name type="common">Honeybee mite</name>
    <dbReference type="NCBI Taxonomy" id="109461"/>
    <lineage>
        <taxon>Eukaryota</taxon>
        <taxon>Metazoa</taxon>
        <taxon>Ecdysozoa</taxon>
        <taxon>Arthropoda</taxon>
        <taxon>Chelicerata</taxon>
        <taxon>Arachnida</taxon>
        <taxon>Acari</taxon>
        <taxon>Parasitiformes</taxon>
        <taxon>Mesostigmata</taxon>
        <taxon>Gamasina</taxon>
        <taxon>Dermanyssoidea</taxon>
        <taxon>Varroidae</taxon>
        <taxon>Varroa</taxon>
    </lineage>
</organism>
<evidence type="ECO:0000256" key="1">
    <source>
        <dbReference type="ARBA" id="ARBA00022737"/>
    </source>
</evidence>
<dbReference type="OrthoDB" id="2448405at2759"/>
<dbReference type="Pfam" id="PF03351">
    <property type="entry name" value="DOMON"/>
    <property type="match status" value="1"/>
</dbReference>
<dbReference type="Proteomes" id="UP000594260">
    <property type="component" value="Unplaced"/>
</dbReference>
<dbReference type="AlphaFoldDB" id="A0A7M7KAM4"/>
<feature type="domain" description="DM13" evidence="3">
    <location>
        <begin position="186"/>
        <end position="293"/>
    </location>
</feature>
<dbReference type="InterPro" id="IPR057443">
    <property type="entry name" value="At5g54830-like"/>
</dbReference>
<dbReference type="OMA" id="SFTHANM"/>
<reference evidence="4" key="1">
    <citation type="submission" date="2021-01" db="UniProtKB">
        <authorList>
            <consortium name="EnsemblMetazoa"/>
        </authorList>
    </citation>
    <scope>IDENTIFICATION</scope>
</reference>
<keyword evidence="1" id="KW-0677">Repeat</keyword>